<accession>A0A239NEE1</accession>
<sequence>MTSAAVQGFPFPFPRKQYRYSANVEPSGTTNATVAGSWGAERIDIDENYRAEVAERRRILERDPSRHQVLPHMVPAAWDAMLTVMRDLAQGYPESMSLERLGDGWRWTNAVLGVEQYFVFGDPSTLPEEPLRYICNQIQEDIVLLDQRDGQLWGDAGVVTFAADWSFGFDVGMSFLQIHGPVPRIHTEGVIMRAQNFLMRLESGQSYRRTNWSLTVDGKLDTSTETYPEWGRDRSAVVDGPLVEVGDRLFLRTEVQHLVRLENSGAIMFLIRTYLLSFREIVSVPEWAERVHDVLEDLPQDMAEYKGISATREPALRWLRAYGGVSP</sequence>
<gene>
    <name evidence="1" type="ORF">SAMN05421642_1363</name>
</gene>
<reference evidence="2" key="1">
    <citation type="submission" date="2017-06" db="EMBL/GenBank/DDBJ databases">
        <authorList>
            <person name="Varghese N."/>
            <person name="Submissions S."/>
        </authorList>
    </citation>
    <scope>NUCLEOTIDE SEQUENCE [LARGE SCALE GENOMIC DNA]</scope>
    <source>
        <strain evidence="2">JCM 23211</strain>
    </source>
</reference>
<dbReference type="Proteomes" id="UP000198327">
    <property type="component" value="Unassembled WGS sequence"/>
</dbReference>
<name>A0A239NEE1_9NOCA</name>
<proteinExistence type="predicted"/>
<keyword evidence="2" id="KW-1185">Reference proteome</keyword>
<evidence type="ECO:0000313" key="2">
    <source>
        <dbReference type="Proteomes" id="UP000198327"/>
    </source>
</evidence>
<protein>
    <recommendedName>
        <fullName evidence="3">DUF3445 domain-containing protein</fullName>
    </recommendedName>
</protein>
<dbReference type="AlphaFoldDB" id="A0A239NEE1"/>
<evidence type="ECO:0000313" key="1">
    <source>
        <dbReference type="EMBL" id="SNT52668.1"/>
    </source>
</evidence>
<dbReference type="OrthoDB" id="5242510at2"/>
<dbReference type="InterPro" id="IPR021848">
    <property type="entry name" value="HODM_asu-like"/>
</dbReference>
<evidence type="ECO:0008006" key="3">
    <source>
        <dbReference type="Google" id="ProtNLM"/>
    </source>
</evidence>
<organism evidence="1 2">
    <name type="scientific">Rhodococcoides kyotonense</name>
    <dbReference type="NCBI Taxonomy" id="398843"/>
    <lineage>
        <taxon>Bacteria</taxon>
        <taxon>Bacillati</taxon>
        <taxon>Actinomycetota</taxon>
        <taxon>Actinomycetes</taxon>
        <taxon>Mycobacteriales</taxon>
        <taxon>Nocardiaceae</taxon>
        <taxon>Rhodococcoides</taxon>
    </lineage>
</organism>
<dbReference type="Pfam" id="PF11927">
    <property type="entry name" value="HODM_asu-like"/>
    <property type="match status" value="1"/>
</dbReference>
<dbReference type="EMBL" id="FZOW01000036">
    <property type="protein sequence ID" value="SNT52668.1"/>
    <property type="molecule type" value="Genomic_DNA"/>
</dbReference>
<dbReference type="RefSeq" id="WP_089252879.1">
    <property type="nucleotide sequence ID" value="NZ_FZOW01000036.1"/>
</dbReference>